<evidence type="ECO:0000313" key="9">
    <source>
        <dbReference type="EMBL" id="HGC43567.1"/>
    </source>
</evidence>
<dbReference type="InterPro" id="IPR003717">
    <property type="entry name" value="RecO"/>
</dbReference>
<keyword evidence="3 7" id="KW-0227">DNA damage</keyword>
<dbReference type="PANTHER" id="PTHR33991:SF1">
    <property type="entry name" value="DNA REPAIR PROTEIN RECO"/>
    <property type="match status" value="1"/>
</dbReference>
<evidence type="ECO:0000256" key="2">
    <source>
        <dbReference type="ARBA" id="ARBA00021310"/>
    </source>
</evidence>
<evidence type="ECO:0000256" key="4">
    <source>
        <dbReference type="ARBA" id="ARBA00023172"/>
    </source>
</evidence>
<organism evidence="9">
    <name type="scientific">Acidicaldus sp</name>
    <dbReference type="NCBI Taxonomy" id="1872105"/>
    <lineage>
        <taxon>Bacteria</taxon>
        <taxon>Pseudomonadati</taxon>
        <taxon>Pseudomonadota</taxon>
        <taxon>Alphaproteobacteria</taxon>
        <taxon>Acetobacterales</taxon>
        <taxon>Acetobacteraceae</taxon>
        <taxon>Acidicaldus</taxon>
    </lineage>
</organism>
<evidence type="ECO:0000256" key="6">
    <source>
        <dbReference type="ARBA" id="ARBA00033409"/>
    </source>
</evidence>
<dbReference type="GO" id="GO:0043590">
    <property type="term" value="C:bacterial nucleoid"/>
    <property type="evidence" value="ECO:0007669"/>
    <property type="project" value="TreeGrafter"/>
</dbReference>
<comment type="function">
    <text evidence="7">Involved in DNA repair and RecF pathway recombination.</text>
</comment>
<dbReference type="GO" id="GO:0006310">
    <property type="term" value="P:DNA recombination"/>
    <property type="evidence" value="ECO:0007669"/>
    <property type="project" value="UniProtKB-UniRule"/>
</dbReference>
<reference evidence="9" key="1">
    <citation type="journal article" date="2020" name="mSystems">
        <title>Genome- and Community-Level Interaction Insights into Carbon Utilization and Element Cycling Functions of Hydrothermarchaeota in Hydrothermal Sediment.</title>
        <authorList>
            <person name="Zhou Z."/>
            <person name="Liu Y."/>
            <person name="Xu W."/>
            <person name="Pan J."/>
            <person name="Luo Z.H."/>
            <person name="Li M."/>
        </authorList>
    </citation>
    <scope>NUCLEOTIDE SEQUENCE</scope>
    <source>
        <strain evidence="9">SpSt-997</strain>
    </source>
</reference>
<dbReference type="Pfam" id="PF02565">
    <property type="entry name" value="RecO_C"/>
    <property type="match status" value="1"/>
</dbReference>
<sequence length="249" mass="26598">MEWQAPAIVLDVRRHGENDAVATLLSEAEGRHRGLVRGGQGRRQVATWQVGNLVAARWTGRLDEQLGQFTAELVHPSAALVLDAALALALLAAACAVAEGALPEREAHPRVFAGLFRLLAGIAAPERAIVDLVRWEADLLADLGYGLDLRCCAVSGAVDDLAFVSPRTGRAVSRAAASPWAERLLPLPAFLRDAAAPAGASDWRDGLRLTGHFLARNGFGARHRPLPPARLSLYDRIATLAAPLDRPES</sequence>
<dbReference type="HAMAP" id="MF_00201">
    <property type="entry name" value="RecO"/>
    <property type="match status" value="1"/>
</dbReference>
<evidence type="ECO:0000259" key="8">
    <source>
        <dbReference type="Pfam" id="PF11967"/>
    </source>
</evidence>
<comment type="similarity">
    <text evidence="1 7">Belongs to the RecO family.</text>
</comment>
<evidence type="ECO:0000256" key="5">
    <source>
        <dbReference type="ARBA" id="ARBA00023204"/>
    </source>
</evidence>
<dbReference type="PANTHER" id="PTHR33991">
    <property type="entry name" value="DNA REPAIR PROTEIN RECO"/>
    <property type="match status" value="1"/>
</dbReference>
<keyword evidence="5 7" id="KW-0234">DNA repair</keyword>
<evidence type="ECO:0000256" key="3">
    <source>
        <dbReference type="ARBA" id="ARBA00022763"/>
    </source>
</evidence>
<dbReference type="InterPro" id="IPR012340">
    <property type="entry name" value="NA-bd_OB-fold"/>
</dbReference>
<dbReference type="GO" id="GO:0006302">
    <property type="term" value="P:double-strand break repair"/>
    <property type="evidence" value="ECO:0007669"/>
    <property type="project" value="TreeGrafter"/>
</dbReference>
<dbReference type="InterPro" id="IPR022572">
    <property type="entry name" value="DNA_rep/recomb_RecO_N"/>
</dbReference>
<dbReference type="Pfam" id="PF11967">
    <property type="entry name" value="RecO_N"/>
    <property type="match status" value="1"/>
</dbReference>
<proteinExistence type="inferred from homology"/>
<dbReference type="AlphaFoldDB" id="A0A8J4M695"/>
<keyword evidence="4 7" id="KW-0233">DNA recombination</keyword>
<evidence type="ECO:0000256" key="7">
    <source>
        <dbReference type="HAMAP-Rule" id="MF_00201"/>
    </source>
</evidence>
<dbReference type="InterPro" id="IPR037278">
    <property type="entry name" value="ARFGAP/RecO"/>
</dbReference>
<dbReference type="InterPro" id="IPR042242">
    <property type="entry name" value="RecO_C"/>
</dbReference>
<comment type="caution">
    <text evidence="9">The sequence shown here is derived from an EMBL/GenBank/DDBJ whole genome shotgun (WGS) entry which is preliminary data.</text>
</comment>
<dbReference type="NCBIfam" id="TIGR00613">
    <property type="entry name" value="reco"/>
    <property type="match status" value="1"/>
</dbReference>
<feature type="domain" description="DNA replication/recombination mediator RecO N-terminal" evidence="8">
    <location>
        <begin position="1"/>
        <end position="75"/>
    </location>
</feature>
<dbReference type="EMBL" id="DTQM01000194">
    <property type="protein sequence ID" value="HGC43567.1"/>
    <property type="molecule type" value="Genomic_DNA"/>
</dbReference>
<protein>
    <recommendedName>
        <fullName evidence="2 7">DNA repair protein RecO</fullName>
    </recommendedName>
    <alternativeName>
        <fullName evidence="6 7">Recombination protein O</fullName>
    </alternativeName>
</protein>
<dbReference type="SUPFAM" id="SSF50249">
    <property type="entry name" value="Nucleic acid-binding proteins"/>
    <property type="match status" value="1"/>
</dbReference>
<accession>A0A8J4M695</accession>
<dbReference type="Gene3D" id="2.40.50.140">
    <property type="entry name" value="Nucleic acid-binding proteins"/>
    <property type="match status" value="1"/>
</dbReference>
<evidence type="ECO:0000256" key="1">
    <source>
        <dbReference type="ARBA" id="ARBA00007452"/>
    </source>
</evidence>
<dbReference type="SUPFAM" id="SSF57863">
    <property type="entry name" value="ArfGap/RecO-like zinc finger"/>
    <property type="match status" value="1"/>
</dbReference>
<name>A0A8J4M695_9PROT</name>
<gene>
    <name evidence="7 9" type="primary">recO</name>
    <name evidence="9" type="ORF">ENY07_10165</name>
</gene>
<dbReference type="Gene3D" id="1.20.1440.120">
    <property type="entry name" value="Recombination protein O, C-terminal domain"/>
    <property type="match status" value="1"/>
</dbReference>